<gene>
    <name evidence="2" type="ORF">RIF29_38739</name>
</gene>
<dbReference type="Proteomes" id="UP001372338">
    <property type="component" value="Unassembled WGS sequence"/>
</dbReference>
<feature type="transmembrane region" description="Helical" evidence="1">
    <location>
        <begin position="63"/>
        <end position="85"/>
    </location>
</feature>
<name>A0AAN9E1R2_CROPI</name>
<evidence type="ECO:0000313" key="3">
    <source>
        <dbReference type="Proteomes" id="UP001372338"/>
    </source>
</evidence>
<organism evidence="2 3">
    <name type="scientific">Crotalaria pallida</name>
    <name type="common">Smooth rattlebox</name>
    <name type="synonym">Crotalaria striata</name>
    <dbReference type="NCBI Taxonomy" id="3830"/>
    <lineage>
        <taxon>Eukaryota</taxon>
        <taxon>Viridiplantae</taxon>
        <taxon>Streptophyta</taxon>
        <taxon>Embryophyta</taxon>
        <taxon>Tracheophyta</taxon>
        <taxon>Spermatophyta</taxon>
        <taxon>Magnoliopsida</taxon>
        <taxon>eudicotyledons</taxon>
        <taxon>Gunneridae</taxon>
        <taxon>Pentapetalae</taxon>
        <taxon>rosids</taxon>
        <taxon>fabids</taxon>
        <taxon>Fabales</taxon>
        <taxon>Fabaceae</taxon>
        <taxon>Papilionoideae</taxon>
        <taxon>50 kb inversion clade</taxon>
        <taxon>genistoids sensu lato</taxon>
        <taxon>core genistoids</taxon>
        <taxon>Crotalarieae</taxon>
        <taxon>Crotalaria</taxon>
    </lineage>
</organism>
<sequence>MFSVVLCVSSWLKNVWFKSLSVECRSSIRSDSVLAELLGAEHALPSSWCRSSPRRRGLRCSPLFFSVVAIVTGAVVPLTTVTSFAGDISNDLQLK</sequence>
<dbReference type="AlphaFoldDB" id="A0AAN9E1R2"/>
<evidence type="ECO:0000256" key="1">
    <source>
        <dbReference type="SAM" id="Phobius"/>
    </source>
</evidence>
<keyword evidence="1" id="KW-0812">Transmembrane</keyword>
<keyword evidence="3" id="KW-1185">Reference proteome</keyword>
<comment type="caution">
    <text evidence="2">The sequence shown here is derived from an EMBL/GenBank/DDBJ whole genome shotgun (WGS) entry which is preliminary data.</text>
</comment>
<dbReference type="EMBL" id="JAYWIO010000008">
    <property type="protein sequence ID" value="KAK7243926.1"/>
    <property type="molecule type" value="Genomic_DNA"/>
</dbReference>
<accession>A0AAN9E1R2</accession>
<keyword evidence="1" id="KW-0472">Membrane</keyword>
<proteinExistence type="predicted"/>
<evidence type="ECO:0000313" key="2">
    <source>
        <dbReference type="EMBL" id="KAK7243926.1"/>
    </source>
</evidence>
<reference evidence="2 3" key="1">
    <citation type="submission" date="2024-01" db="EMBL/GenBank/DDBJ databases">
        <title>The genomes of 5 underutilized Papilionoideae crops provide insights into root nodulation and disease resistanc.</title>
        <authorList>
            <person name="Yuan L."/>
        </authorList>
    </citation>
    <scope>NUCLEOTIDE SEQUENCE [LARGE SCALE GENOMIC DNA]</scope>
    <source>
        <strain evidence="2">ZHUSHIDOU_FW_LH</strain>
        <tissue evidence="2">Leaf</tissue>
    </source>
</reference>
<keyword evidence="1" id="KW-1133">Transmembrane helix</keyword>
<protein>
    <submittedName>
        <fullName evidence="2">Uncharacterized protein</fullName>
    </submittedName>
</protein>